<keyword evidence="8" id="KW-1185">Reference proteome</keyword>
<sequence length="490" mass="56242">MRDHLFYFEPSDNESLQTQIRTMMVHAIRDGHIPPGSPIPSCRELARKLSVSRNTVVLTYEKLVDDGFLYSRERSGYFVADSFQPSCIRRNARQCTSRRNQLDWRRRLQVRPDQQRNIVKPRDWRNYPYPFIYGQLDHELFPFNEWRECSREANSKHAIREWFSDSIDGDDPMLLEQLHTKVLPERGVWANPDEILITLGTQHSLYLVSNLLMSENIVVGIEDPGYVDARNIFETSGARVVPIPLDDEGMVVDERMDECDVVYVTPSHQSPTTVTMSLERRRALLAKAQASDVIIIEDDYESETNFLKDPIPALKSLDENSRVIYVSSLSKTLAPGLRMGYMVAPTPFIHEARALRRLMLRHPPSNNQHTVALFLARGYHDTAVHRLTRIYNERWHTMSAALDRYLPDVTRIPTYGGTSFWVRGPRGMDAISLAQRAADKGILVEPGNIHFMADNPPRNYLRLGFAAISEDKIEAGIMQLTSIIDTFRVA</sequence>
<dbReference type="InterPro" id="IPR000524">
    <property type="entry name" value="Tscrpt_reg_HTH_GntR"/>
</dbReference>
<evidence type="ECO:0000259" key="6">
    <source>
        <dbReference type="PROSITE" id="PS50949"/>
    </source>
</evidence>
<name>A0ABV7EQE8_9GAMM</name>
<proteinExistence type="inferred from homology"/>
<accession>A0ABV7EQE8</accession>
<organism evidence="7 8">
    <name type="scientific">Salinisphaera aquimarina</name>
    <dbReference type="NCBI Taxonomy" id="2094031"/>
    <lineage>
        <taxon>Bacteria</taxon>
        <taxon>Pseudomonadati</taxon>
        <taxon>Pseudomonadota</taxon>
        <taxon>Gammaproteobacteria</taxon>
        <taxon>Salinisphaerales</taxon>
        <taxon>Salinisphaeraceae</taxon>
        <taxon>Salinisphaera</taxon>
    </lineage>
</organism>
<evidence type="ECO:0000256" key="2">
    <source>
        <dbReference type="ARBA" id="ARBA00022898"/>
    </source>
</evidence>
<dbReference type="InterPro" id="IPR036390">
    <property type="entry name" value="WH_DNA-bd_sf"/>
</dbReference>
<dbReference type="EMBL" id="JBHRSS010000005">
    <property type="protein sequence ID" value="MFC3104690.1"/>
    <property type="molecule type" value="Genomic_DNA"/>
</dbReference>
<dbReference type="InterPro" id="IPR004839">
    <property type="entry name" value="Aminotransferase_I/II_large"/>
</dbReference>
<keyword evidence="7" id="KW-0808">Transferase</keyword>
<comment type="caution">
    <text evidence="7">The sequence shown here is derived from an EMBL/GenBank/DDBJ whole genome shotgun (WGS) entry which is preliminary data.</text>
</comment>
<protein>
    <submittedName>
        <fullName evidence="7">PLP-dependent aminotransferase family protein</fullName>
    </submittedName>
</protein>
<evidence type="ECO:0000256" key="3">
    <source>
        <dbReference type="ARBA" id="ARBA00023015"/>
    </source>
</evidence>
<comment type="similarity">
    <text evidence="1">In the C-terminal section; belongs to the class-I pyridoxal-phosphate-dependent aminotransferase family.</text>
</comment>
<dbReference type="PANTHER" id="PTHR46577">
    <property type="entry name" value="HTH-TYPE TRANSCRIPTIONAL REGULATORY PROTEIN GABR"/>
    <property type="match status" value="1"/>
</dbReference>
<keyword evidence="3" id="KW-0805">Transcription regulation</keyword>
<feature type="domain" description="HTH gntR-type" evidence="6">
    <location>
        <begin position="14"/>
        <end position="82"/>
    </location>
</feature>
<dbReference type="InterPro" id="IPR036388">
    <property type="entry name" value="WH-like_DNA-bd_sf"/>
</dbReference>
<dbReference type="Gene3D" id="3.40.640.10">
    <property type="entry name" value="Type I PLP-dependent aspartate aminotransferase-like (Major domain)"/>
    <property type="match status" value="1"/>
</dbReference>
<dbReference type="InterPro" id="IPR015424">
    <property type="entry name" value="PyrdxlP-dep_Trfase"/>
</dbReference>
<dbReference type="PROSITE" id="PS50949">
    <property type="entry name" value="HTH_GNTR"/>
    <property type="match status" value="1"/>
</dbReference>
<dbReference type="GO" id="GO:0008483">
    <property type="term" value="F:transaminase activity"/>
    <property type="evidence" value="ECO:0007669"/>
    <property type="project" value="UniProtKB-KW"/>
</dbReference>
<dbReference type="Pfam" id="PF00392">
    <property type="entry name" value="GntR"/>
    <property type="match status" value="1"/>
</dbReference>
<dbReference type="PANTHER" id="PTHR46577:SF1">
    <property type="entry name" value="HTH-TYPE TRANSCRIPTIONAL REGULATORY PROTEIN GABR"/>
    <property type="match status" value="1"/>
</dbReference>
<dbReference type="SMART" id="SM00345">
    <property type="entry name" value="HTH_GNTR"/>
    <property type="match status" value="1"/>
</dbReference>
<evidence type="ECO:0000256" key="5">
    <source>
        <dbReference type="ARBA" id="ARBA00023163"/>
    </source>
</evidence>
<keyword evidence="4" id="KW-0238">DNA-binding</keyword>
<keyword evidence="7" id="KW-0032">Aminotransferase</keyword>
<dbReference type="SUPFAM" id="SSF53383">
    <property type="entry name" value="PLP-dependent transferases"/>
    <property type="match status" value="1"/>
</dbReference>
<gene>
    <name evidence="7" type="ORF">ACFOSU_12425</name>
</gene>
<evidence type="ECO:0000256" key="1">
    <source>
        <dbReference type="ARBA" id="ARBA00005384"/>
    </source>
</evidence>
<evidence type="ECO:0000313" key="7">
    <source>
        <dbReference type="EMBL" id="MFC3104690.1"/>
    </source>
</evidence>
<evidence type="ECO:0000313" key="8">
    <source>
        <dbReference type="Proteomes" id="UP001595462"/>
    </source>
</evidence>
<dbReference type="SUPFAM" id="SSF46785">
    <property type="entry name" value="Winged helix' DNA-binding domain"/>
    <property type="match status" value="1"/>
</dbReference>
<dbReference type="Pfam" id="PF00155">
    <property type="entry name" value="Aminotran_1_2"/>
    <property type="match status" value="1"/>
</dbReference>
<reference evidence="8" key="1">
    <citation type="journal article" date="2019" name="Int. J. Syst. Evol. Microbiol.">
        <title>The Global Catalogue of Microorganisms (GCM) 10K type strain sequencing project: providing services to taxonomists for standard genome sequencing and annotation.</title>
        <authorList>
            <consortium name="The Broad Institute Genomics Platform"/>
            <consortium name="The Broad Institute Genome Sequencing Center for Infectious Disease"/>
            <person name="Wu L."/>
            <person name="Ma J."/>
        </authorList>
    </citation>
    <scope>NUCLEOTIDE SEQUENCE [LARGE SCALE GENOMIC DNA]</scope>
    <source>
        <strain evidence="8">KCTC 52640</strain>
    </source>
</reference>
<dbReference type="CDD" id="cd00609">
    <property type="entry name" value="AAT_like"/>
    <property type="match status" value="1"/>
</dbReference>
<keyword evidence="2" id="KW-0663">Pyridoxal phosphate</keyword>
<dbReference type="InterPro" id="IPR051446">
    <property type="entry name" value="HTH_trans_reg/aminotransferase"/>
</dbReference>
<dbReference type="RefSeq" id="WP_380690080.1">
    <property type="nucleotide sequence ID" value="NZ_JBHRSS010000005.1"/>
</dbReference>
<dbReference type="CDD" id="cd07377">
    <property type="entry name" value="WHTH_GntR"/>
    <property type="match status" value="1"/>
</dbReference>
<dbReference type="InterPro" id="IPR015421">
    <property type="entry name" value="PyrdxlP-dep_Trfase_major"/>
</dbReference>
<evidence type="ECO:0000256" key="4">
    <source>
        <dbReference type="ARBA" id="ARBA00023125"/>
    </source>
</evidence>
<dbReference type="Proteomes" id="UP001595462">
    <property type="component" value="Unassembled WGS sequence"/>
</dbReference>
<dbReference type="Gene3D" id="1.10.10.10">
    <property type="entry name" value="Winged helix-like DNA-binding domain superfamily/Winged helix DNA-binding domain"/>
    <property type="match status" value="1"/>
</dbReference>
<keyword evidence="5" id="KW-0804">Transcription</keyword>